<evidence type="ECO:0000256" key="3">
    <source>
        <dbReference type="ARBA" id="ARBA00022525"/>
    </source>
</evidence>
<keyword evidence="11" id="KW-0812">Transmembrane</keyword>
<feature type="compositionally biased region" description="Basic and acidic residues" evidence="10">
    <location>
        <begin position="595"/>
        <end position="611"/>
    </location>
</feature>
<dbReference type="PANTHER" id="PTHR31297:SF1">
    <property type="entry name" value="GLUCAN 1,3-BETA-GLUCOSIDASE I_II-RELATED"/>
    <property type="match status" value="1"/>
</dbReference>
<comment type="catalytic activity">
    <reaction evidence="8">
        <text>Successive hydrolysis of beta-D-glucose units from the non-reducing ends of (1-&gt;3)-beta-D-glucans, releasing alpha-glucose.</text>
        <dbReference type="EC" id="3.2.1.58"/>
    </reaction>
</comment>
<keyword evidence="11" id="KW-0472">Membrane</keyword>
<dbReference type="GO" id="GO:0005576">
    <property type="term" value="C:extracellular region"/>
    <property type="evidence" value="ECO:0007669"/>
    <property type="project" value="UniProtKB-SubCell"/>
</dbReference>
<dbReference type="EC" id="3.2.1.58" evidence="9"/>
<dbReference type="GO" id="GO:0009986">
    <property type="term" value="C:cell surface"/>
    <property type="evidence" value="ECO:0007669"/>
    <property type="project" value="TreeGrafter"/>
</dbReference>
<proteinExistence type="inferred from homology"/>
<keyword evidence="11" id="KW-1133">Transmembrane helix</keyword>
<gene>
    <name evidence="12" type="ORF">OC842_000303</name>
</gene>
<evidence type="ECO:0000256" key="5">
    <source>
        <dbReference type="ARBA" id="ARBA00022801"/>
    </source>
</evidence>
<evidence type="ECO:0000256" key="11">
    <source>
        <dbReference type="SAM" id="Phobius"/>
    </source>
</evidence>
<evidence type="ECO:0000256" key="9">
    <source>
        <dbReference type="ARBA" id="ARBA00038929"/>
    </source>
</evidence>
<dbReference type="AlphaFoldDB" id="A0AAN6GK29"/>
<evidence type="ECO:0000256" key="1">
    <source>
        <dbReference type="ARBA" id="ARBA00004613"/>
    </source>
</evidence>
<dbReference type="GO" id="GO:0004338">
    <property type="term" value="F:glucan exo-1,3-beta-glucosidase activity"/>
    <property type="evidence" value="ECO:0007669"/>
    <property type="project" value="UniProtKB-EC"/>
</dbReference>
<dbReference type="SUPFAM" id="SSF51445">
    <property type="entry name" value="(Trans)glycosidases"/>
    <property type="match status" value="1"/>
</dbReference>
<feature type="region of interest" description="Disordered" evidence="10">
    <location>
        <begin position="153"/>
        <end position="195"/>
    </location>
</feature>
<accession>A0AAN6GK29</accession>
<dbReference type="InterPro" id="IPR050386">
    <property type="entry name" value="Glycosyl_hydrolase_5"/>
</dbReference>
<keyword evidence="6" id="KW-0326">Glycosidase</keyword>
<sequence length="619" mass="67312">MAAPAQLPSPANRLSENYASPRPSTNMENEQDYFLSKSEQRPFGSSDARHSQSLHASNIALDKAAGPMAGSLPASASVRLASLTKISQSLISSFPSSQSRGYAGLTTTVDEKRYQPQSGPKSFFKRKPWLLALIALVIVAAIAGGIGGGISASHSSNSKAADGKDGSSSSAGKNGNGDANGNNNNSTSSSPPVIPLQRWDWTNKNQKAYGVNIGNWLLLERWLSEDWFVQGCNYCGDEFHWTQAMGANATAALQDHYKTWFVESDLDFLQSYGVNTVRIPVGFWALIPTVSGEPYVNAGQMDYLGQLLTWLHKRGMYAVISLHGLPGSQSGDQSTGLKKNWGEVPGGQSWFTPTNQNRSDAALLALADWVAHQGNYSTVVSAILPVNEPKQTEMDNSVNQDWQAQLVDYYERSYAVLVQHGIVMAVHPGYYQGQQPAGWQGFMNTKDPNMVIWETHPYPGYFPTVYDDSQIMNTVCNLASIQNDISVPIFFGEWSLLSGVTSPGWVQTYFKAQIQAYNQGAGGTLWNWKANNSTLAGNGGLALPGAQMGLYDFHNLVNMGVIPKPAQPSDALSTLESNYVNSCNYNSKRGFAGGEEEKMGMRVRRQEERRSSTSASSSS</sequence>
<comment type="caution">
    <text evidence="12">The sequence shown here is derived from an EMBL/GenBank/DDBJ whole genome shotgun (WGS) entry which is preliminary data.</text>
</comment>
<evidence type="ECO:0000256" key="10">
    <source>
        <dbReference type="SAM" id="MobiDB-lite"/>
    </source>
</evidence>
<name>A0AAN6GK29_9BASI</name>
<dbReference type="PANTHER" id="PTHR31297">
    <property type="entry name" value="GLUCAN ENDO-1,6-BETA-GLUCOSIDASE B"/>
    <property type="match status" value="1"/>
</dbReference>
<feature type="region of interest" description="Disordered" evidence="10">
    <location>
        <begin position="1"/>
        <end position="51"/>
    </location>
</feature>
<dbReference type="Gene3D" id="3.20.20.80">
    <property type="entry name" value="Glycosidases"/>
    <property type="match status" value="1"/>
</dbReference>
<evidence type="ECO:0000256" key="6">
    <source>
        <dbReference type="ARBA" id="ARBA00023295"/>
    </source>
</evidence>
<keyword evidence="7" id="KW-0961">Cell wall biogenesis/degradation</keyword>
<feature type="compositionally biased region" description="Low complexity" evidence="10">
    <location>
        <begin position="166"/>
        <end position="190"/>
    </location>
</feature>
<dbReference type="InterPro" id="IPR017853">
    <property type="entry name" value="GH"/>
</dbReference>
<reference evidence="12" key="1">
    <citation type="journal article" date="2023" name="PhytoFront">
        <title>Draft Genome Resources of Seven Strains of Tilletia horrida, Causal Agent of Kernel Smut of Rice.</title>
        <authorList>
            <person name="Khanal S."/>
            <person name="Antony Babu S."/>
            <person name="Zhou X.G."/>
        </authorList>
    </citation>
    <scope>NUCLEOTIDE SEQUENCE</scope>
    <source>
        <strain evidence="12">TX3</strain>
    </source>
</reference>
<dbReference type="Proteomes" id="UP001176521">
    <property type="component" value="Unassembled WGS sequence"/>
</dbReference>
<feature type="region of interest" description="Disordered" evidence="10">
    <location>
        <begin position="590"/>
        <end position="619"/>
    </location>
</feature>
<evidence type="ECO:0000256" key="4">
    <source>
        <dbReference type="ARBA" id="ARBA00022729"/>
    </source>
</evidence>
<protein>
    <recommendedName>
        <fullName evidence="9">glucan 1,3-beta-glucosidase</fullName>
        <ecNumber evidence="9">3.2.1.58</ecNumber>
    </recommendedName>
</protein>
<dbReference type="GO" id="GO:0009251">
    <property type="term" value="P:glucan catabolic process"/>
    <property type="evidence" value="ECO:0007669"/>
    <property type="project" value="TreeGrafter"/>
</dbReference>
<feature type="transmembrane region" description="Helical" evidence="11">
    <location>
        <begin position="129"/>
        <end position="150"/>
    </location>
</feature>
<keyword evidence="13" id="KW-1185">Reference proteome</keyword>
<comment type="subcellular location">
    <subcellularLocation>
        <location evidence="1">Secreted</location>
    </subcellularLocation>
</comment>
<comment type="similarity">
    <text evidence="2">Belongs to the glycosyl hydrolase 5 (cellulase A) family.</text>
</comment>
<keyword evidence="4" id="KW-0732">Signal</keyword>
<evidence type="ECO:0000313" key="12">
    <source>
        <dbReference type="EMBL" id="KAK0540735.1"/>
    </source>
</evidence>
<feature type="compositionally biased region" description="Polar residues" evidence="10">
    <location>
        <begin position="12"/>
        <end position="28"/>
    </location>
</feature>
<keyword evidence="3" id="KW-0964">Secreted</keyword>
<evidence type="ECO:0000256" key="7">
    <source>
        <dbReference type="ARBA" id="ARBA00023316"/>
    </source>
</evidence>
<evidence type="ECO:0000313" key="13">
    <source>
        <dbReference type="Proteomes" id="UP001176521"/>
    </source>
</evidence>
<dbReference type="GO" id="GO:0071555">
    <property type="term" value="P:cell wall organization"/>
    <property type="evidence" value="ECO:0007669"/>
    <property type="project" value="UniProtKB-KW"/>
</dbReference>
<keyword evidence="5" id="KW-0378">Hydrolase</keyword>
<evidence type="ECO:0000256" key="8">
    <source>
        <dbReference type="ARBA" id="ARBA00036824"/>
    </source>
</evidence>
<evidence type="ECO:0000256" key="2">
    <source>
        <dbReference type="ARBA" id="ARBA00005641"/>
    </source>
</evidence>
<organism evidence="12 13">
    <name type="scientific">Tilletia horrida</name>
    <dbReference type="NCBI Taxonomy" id="155126"/>
    <lineage>
        <taxon>Eukaryota</taxon>
        <taxon>Fungi</taxon>
        <taxon>Dikarya</taxon>
        <taxon>Basidiomycota</taxon>
        <taxon>Ustilaginomycotina</taxon>
        <taxon>Exobasidiomycetes</taxon>
        <taxon>Tilletiales</taxon>
        <taxon>Tilletiaceae</taxon>
        <taxon>Tilletia</taxon>
    </lineage>
</organism>
<dbReference type="EMBL" id="JAPDMQ010000008">
    <property type="protein sequence ID" value="KAK0540735.1"/>
    <property type="molecule type" value="Genomic_DNA"/>
</dbReference>